<dbReference type="RefSeq" id="WP_381480200.1">
    <property type="nucleotide sequence ID" value="NZ_JBHTLT010000034.1"/>
</dbReference>
<keyword evidence="8" id="KW-1185">Reference proteome</keyword>
<dbReference type="SUPFAM" id="SSF50993">
    <property type="entry name" value="Peptidase/esterase 'gauge' domain"/>
    <property type="match status" value="1"/>
</dbReference>
<reference evidence="8" key="1">
    <citation type="journal article" date="2019" name="Int. J. Syst. Evol. Microbiol.">
        <title>The Global Catalogue of Microorganisms (GCM) 10K type strain sequencing project: providing services to taxonomists for standard genome sequencing and annotation.</title>
        <authorList>
            <consortium name="The Broad Institute Genomics Platform"/>
            <consortium name="The Broad Institute Genome Sequencing Center for Infectious Disease"/>
            <person name="Wu L."/>
            <person name="Ma J."/>
        </authorList>
    </citation>
    <scope>NUCLEOTIDE SEQUENCE [LARGE SCALE GENOMIC DNA]</scope>
    <source>
        <strain evidence="8">CCUG 53915</strain>
    </source>
</reference>
<dbReference type="PROSITE" id="PS00708">
    <property type="entry name" value="PRO_ENDOPEP_SER"/>
    <property type="match status" value="1"/>
</dbReference>
<dbReference type="InterPro" id="IPR051543">
    <property type="entry name" value="Serine_Peptidase_S9A"/>
</dbReference>
<dbReference type="Pfam" id="PF00326">
    <property type="entry name" value="Peptidase_S9"/>
    <property type="match status" value="1"/>
</dbReference>
<dbReference type="PANTHER" id="PTHR11757">
    <property type="entry name" value="PROTEASE FAMILY S9A OLIGOPEPTIDASE"/>
    <property type="match status" value="1"/>
</dbReference>
<dbReference type="InterPro" id="IPR002470">
    <property type="entry name" value="Peptidase_S9A"/>
</dbReference>
<dbReference type="InterPro" id="IPR029058">
    <property type="entry name" value="AB_hydrolase_fold"/>
</dbReference>
<comment type="caution">
    <text evidence="7">The sequence shown here is derived from an EMBL/GenBank/DDBJ whole genome shotgun (WGS) entry which is preliminary data.</text>
</comment>
<dbReference type="InterPro" id="IPR023302">
    <property type="entry name" value="Pept_S9A_N"/>
</dbReference>
<evidence type="ECO:0000256" key="4">
    <source>
        <dbReference type="ARBA" id="ARBA00022825"/>
    </source>
</evidence>
<evidence type="ECO:0000259" key="6">
    <source>
        <dbReference type="Pfam" id="PF02897"/>
    </source>
</evidence>
<keyword evidence="4" id="KW-0720">Serine protease</keyword>
<protein>
    <submittedName>
        <fullName evidence="7">S9 family peptidase</fullName>
    </submittedName>
</protein>
<keyword evidence="3" id="KW-0378">Hydrolase</keyword>
<gene>
    <name evidence="7" type="ORF">ACFQ38_07130</name>
</gene>
<evidence type="ECO:0000313" key="7">
    <source>
        <dbReference type="EMBL" id="MFD1204871.1"/>
    </source>
</evidence>
<evidence type="ECO:0000259" key="5">
    <source>
        <dbReference type="Pfam" id="PF00326"/>
    </source>
</evidence>
<dbReference type="PANTHER" id="PTHR11757:SF19">
    <property type="entry name" value="PROLYL ENDOPEPTIDASE-LIKE"/>
    <property type="match status" value="1"/>
</dbReference>
<dbReference type="EMBL" id="JBHTLT010000034">
    <property type="protein sequence ID" value="MFD1204871.1"/>
    <property type="molecule type" value="Genomic_DNA"/>
</dbReference>
<proteinExistence type="inferred from homology"/>
<dbReference type="PRINTS" id="PR00862">
    <property type="entry name" value="PROLIGOPTASE"/>
</dbReference>
<comment type="similarity">
    <text evidence="1">Belongs to the peptidase S9A family.</text>
</comment>
<accession>A0ABW3TVU6</accession>
<keyword evidence="2" id="KW-0645">Protease</keyword>
<dbReference type="InterPro" id="IPR002471">
    <property type="entry name" value="Pept_S9_AS"/>
</dbReference>
<evidence type="ECO:0000313" key="8">
    <source>
        <dbReference type="Proteomes" id="UP001597231"/>
    </source>
</evidence>
<evidence type="ECO:0000256" key="3">
    <source>
        <dbReference type="ARBA" id="ARBA00022801"/>
    </source>
</evidence>
<dbReference type="InterPro" id="IPR001375">
    <property type="entry name" value="Peptidase_S9_cat"/>
</dbReference>
<dbReference type="SUPFAM" id="SSF53474">
    <property type="entry name" value="alpha/beta-Hydrolases"/>
    <property type="match status" value="1"/>
</dbReference>
<dbReference type="Gene3D" id="2.130.10.120">
    <property type="entry name" value="Prolyl oligopeptidase, N-terminal domain"/>
    <property type="match status" value="1"/>
</dbReference>
<feature type="domain" description="Peptidase S9 prolyl oligopeptidase catalytic" evidence="5">
    <location>
        <begin position="467"/>
        <end position="682"/>
    </location>
</feature>
<dbReference type="Pfam" id="PF02897">
    <property type="entry name" value="Peptidase_S9_N"/>
    <property type="match status" value="1"/>
</dbReference>
<evidence type="ECO:0000256" key="2">
    <source>
        <dbReference type="ARBA" id="ARBA00022670"/>
    </source>
</evidence>
<sequence length="689" mass="79543">MMQPPIAKRIPYTHELHGDVREDDYYWLKDRDNPEVIDYLEDENRYYDEVMRPLEKLTEQIYESMVNRVPDMEEQVPVQHGPFFYYSRLEKNKQYPIYARKKATSRAFLSEAKEEIVLDLNELSGEDDYLSVTVQRRSNDHKRLAYLENRDGTDRYTIHIKDIETGALLPDQIPNVYIYSSVEWSRSGEYIFYITVDENQRPYQLWRHRLGTESAEDELIYEEKDTTYTLFIAKSQSGKFIFVYSHSKTTSEIRLLDADSPLSPLQLIDERRNGVLYDVEHWGDELLILTNEGALNFELLSCPLDHFQSREKVIEHREDRYLQGMYPFRDGLLLFGRENGLTQIYILRNRRSELEKLQWNEPLYTVSVLSNQSYESTEVLIQFESLLTPKTTFGLNLLTWNKQCLQVAPVSGEYDSSHYYQEQLWATAEDGVKVPMIAVYRKDALDHGPAPLILYGYGSYGANSDPRFSPYNIPLLDKGVILVTAQVRGGSEMGRGWYEDGKMQYKRNTFTDFIAAANHLIEVGYTTPSQMAARGGSAGGLLVGAVANLAGELFKVIVPAVPFVDVVTTMLDETIPLTTLEWDEWGDPRKSEDYFYMKSYSPYDNVEAKDYPHLFITTGLNDPRVGYWEPAKWIARLRAMKTDDNIIVLKTNMGAGHFGKSGRFNHLKESAECYAFVLDKLGVSVEVTN</sequence>
<dbReference type="Proteomes" id="UP001597231">
    <property type="component" value="Unassembled WGS sequence"/>
</dbReference>
<name>A0ABW3TVU6_9BACL</name>
<dbReference type="Gene3D" id="3.40.50.1820">
    <property type="entry name" value="alpha/beta hydrolase"/>
    <property type="match status" value="1"/>
</dbReference>
<organism evidence="7 8">
    <name type="scientific">Sporosarcina contaminans</name>
    <dbReference type="NCBI Taxonomy" id="633403"/>
    <lineage>
        <taxon>Bacteria</taxon>
        <taxon>Bacillati</taxon>
        <taxon>Bacillota</taxon>
        <taxon>Bacilli</taxon>
        <taxon>Bacillales</taxon>
        <taxon>Caryophanaceae</taxon>
        <taxon>Sporosarcina</taxon>
    </lineage>
</organism>
<feature type="domain" description="Peptidase S9A N-terminal" evidence="6">
    <location>
        <begin position="4"/>
        <end position="406"/>
    </location>
</feature>
<evidence type="ECO:0000256" key="1">
    <source>
        <dbReference type="ARBA" id="ARBA00005228"/>
    </source>
</evidence>